<dbReference type="AlphaFoldDB" id="U4R1X6"/>
<dbReference type="SUPFAM" id="SSF53098">
    <property type="entry name" value="Ribonuclease H-like"/>
    <property type="match status" value="1"/>
</dbReference>
<dbReference type="InterPro" id="IPR001584">
    <property type="entry name" value="Integrase_cat-core"/>
</dbReference>
<dbReference type="InterPro" id="IPR050900">
    <property type="entry name" value="Transposase_IS3/IS150/IS904"/>
</dbReference>
<protein>
    <submittedName>
        <fullName evidence="3">Transposase IS3</fullName>
    </submittedName>
</protein>
<dbReference type="Gene3D" id="3.30.420.10">
    <property type="entry name" value="Ribonuclease H-like superfamily/Ribonuclease H"/>
    <property type="match status" value="1"/>
</dbReference>
<name>U4R1X6_9FIRM</name>
<dbReference type="Pfam" id="PF00665">
    <property type="entry name" value="rve"/>
    <property type="match status" value="1"/>
</dbReference>
<evidence type="ECO:0000259" key="2">
    <source>
        <dbReference type="PROSITE" id="PS50994"/>
    </source>
</evidence>
<dbReference type="NCBIfam" id="NF033516">
    <property type="entry name" value="transpos_IS3"/>
    <property type="match status" value="1"/>
</dbReference>
<dbReference type="InterPro" id="IPR012337">
    <property type="entry name" value="RNaseH-like_sf"/>
</dbReference>
<feature type="domain" description="Integrase catalytic" evidence="2">
    <location>
        <begin position="92"/>
        <end position="264"/>
    </location>
</feature>
<evidence type="ECO:0000313" key="4">
    <source>
        <dbReference type="Proteomes" id="UP000016860"/>
    </source>
</evidence>
<comment type="caution">
    <text evidence="3">The sequence shown here is derived from an EMBL/GenBank/DDBJ whole genome shotgun (WGS) entry which is preliminary data.</text>
</comment>
<dbReference type="EMBL" id="ATAY01000040">
    <property type="protein sequence ID" value="EPR11450.1"/>
    <property type="molecule type" value="Genomic_DNA"/>
</dbReference>
<dbReference type="Pfam" id="PF13333">
    <property type="entry name" value="rve_2"/>
    <property type="match status" value="1"/>
</dbReference>
<dbReference type="InterPro" id="IPR048020">
    <property type="entry name" value="Transpos_IS3"/>
</dbReference>
<dbReference type="PROSITE" id="PS50994">
    <property type="entry name" value="INTEGRASE"/>
    <property type="match status" value="1"/>
</dbReference>
<evidence type="ECO:0000313" key="3">
    <source>
        <dbReference type="EMBL" id="EPR11450.1"/>
    </source>
</evidence>
<dbReference type="STRING" id="1330534.L323_11955"/>
<gene>
    <name evidence="3" type="ORF">L323_11955</name>
</gene>
<comment type="function">
    <text evidence="1">Involved in the transposition of the insertion sequence.</text>
</comment>
<dbReference type="PATRIC" id="fig|1330534.3.peg.2386"/>
<sequence>MYWQKRFARENPNQELEDKILEIHEANKDYGYRRMYGELHNQGLIVNKKKVQRIMQKLNLQVTSFTRKSRKYSSYKGKVGTVARNRIRRRFNTHIPHQKVTTDTTEFKYYAVDPKGHMTMRKLFLDPFMDMCNGEILSYGIDKHPSAINVMNALDKAIEITSDCPYRRTFHSDQGWAYQMKAYSNRLKKERIFQSMSRKGNCHDNSVMENFFGLLKQEIYYGVVYYSYEELKSEIERYIKYYNEQRIKEKLGWMSPVQYRLNLLAS</sequence>
<proteinExistence type="predicted"/>
<dbReference type="PANTHER" id="PTHR46889:SF4">
    <property type="entry name" value="TRANSPOSASE INSO FOR INSERTION SEQUENCE ELEMENT IS911B-RELATED"/>
    <property type="match status" value="1"/>
</dbReference>
<dbReference type="Proteomes" id="UP000016860">
    <property type="component" value="Unassembled WGS sequence"/>
</dbReference>
<evidence type="ECO:0000256" key="1">
    <source>
        <dbReference type="ARBA" id="ARBA00002286"/>
    </source>
</evidence>
<organism evidence="3 4">
    <name type="scientific">Ruminiclostridium papyrosolvens C7</name>
    <dbReference type="NCBI Taxonomy" id="1330534"/>
    <lineage>
        <taxon>Bacteria</taxon>
        <taxon>Bacillati</taxon>
        <taxon>Bacillota</taxon>
        <taxon>Clostridia</taxon>
        <taxon>Eubacteriales</taxon>
        <taxon>Oscillospiraceae</taxon>
        <taxon>Ruminiclostridium</taxon>
    </lineage>
</organism>
<dbReference type="PANTHER" id="PTHR46889">
    <property type="entry name" value="TRANSPOSASE INSF FOR INSERTION SEQUENCE IS3B-RELATED"/>
    <property type="match status" value="1"/>
</dbReference>
<dbReference type="GO" id="GO:0003676">
    <property type="term" value="F:nucleic acid binding"/>
    <property type="evidence" value="ECO:0007669"/>
    <property type="project" value="InterPro"/>
</dbReference>
<dbReference type="GO" id="GO:0015074">
    <property type="term" value="P:DNA integration"/>
    <property type="evidence" value="ECO:0007669"/>
    <property type="project" value="InterPro"/>
</dbReference>
<dbReference type="Pfam" id="PF13276">
    <property type="entry name" value="HTH_21"/>
    <property type="match status" value="1"/>
</dbReference>
<reference evidence="3 4" key="1">
    <citation type="journal article" date="2013" name="Genome Announc.">
        <title>Draft Genome Sequence of the Cellulolytic Bacterium Clostridium papyrosolvens C7 (ATCC 700395).</title>
        <authorList>
            <person name="Zepeda V."/>
            <person name="Dassa B."/>
            <person name="Borovok I."/>
            <person name="Lamed R."/>
            <person name="Bayer E.A."/>
            <person name="Cate J.H."/>
        </authorList>
    </citation>
    <scope>NUCLEOTIDE SEQUENCE [LARGE SCALE GENOMIC DNA]</scope>
    <source>
        <strain evidence="3 4">C7</strain>
    </source>
</reference>
<accession>U4R1X6</accession>
<dbReference type="InterPro" id="IPR036397">
    <property type="entry name" value="RNaseH_sf"/>
</dbReference>
<dbReference type="InterPro" id="IPR025948">
    <property type="entry name" value="HTH-like_dom"/>
</dbReference>